<reference evidence="2 3" key="1">
    <citation type="submission" date="2019-07" db="EMBL/GenBank/DDBJ databases">
        <title>Whole genome shotgun sequence of Cellulomonas terrae NBRC 100819.</title>
        <authorList>
            <person name="Hosoyama A."/>
            <person name="Uohara A."/>
            <person name="Ohji S."/>
            <person name="Ichikawa N."/>
        </authorList>
    </citation>
    <scope>NUCLEOTIDE SEQUENCE [LARGE SCALE GENOMIC DNA]</scope>
    <source>
        <strain evidence="2 3">NBRC 100819</strain>
    </source>
</reference>
<evidence type="ECO:0000313" key="3">
    <source>
        <dbReference type="Proteomes" id="UP000321049"/>
    </source>
</evidence>
<organism evidence="2 3">
    <name type="scientific">Cellulomonas terrae</name>
    <dbReference type="NCBI Taxonomy" id="311234"/>
    <lineage>
        <taxon>Bacteria</taxon>
        <taxon>Bacillati</taxon>
        <taxon>Actinomycetota</taxon>
        <taxon>Actinomycetes</taxon>
        <taxon>Micrococcales</taxon>
        <taxon>Cellulomonadaceae</taxon>
        <taxon>Cellulomonas</taxon>
    </lineage>
</organism>
<dbReference type="AlphaFoldDB" id="A0A511JKB8"/>
<evidence type="ECO:0000256" key="1">
    <source>
        <dbReference type="SAM" id="MobiDB-lite"/>
    </source>
</evidence>
<evidence type="ECO:0000313" key="2">
    <source>
        <dbReference type="EMBL" id="GEL98355.1"/>
    </source>
</evidence>
<dbReference type="Proteomes" id="UP000321049">
    <property type="component" value="Unassembled WGS sequence"/>
</dbReference>
<proteinExistence type="predicted"/>
<keyword evidence="3" id="KW-1185">Reference proteome</keyword>
<feature type="region of interest" description="Disordered" evidence="1">
    <location>
        <begin position="1"/>
        <end position="27"/>
    </location>
</feature>
<sequence length="81" mass="8719">MQDAAELFPPSSSPPVHAASTMAAPSVKATPAARRRDFCVVRMRILLDPGCRRVFIDEEAQVKTWADIGPGVVVRGDRGEG</sequence>
<name>A0A511JKB8_9CELL</name>
<accession>A0A511JKB8</accession>
<protein>
    <submittedName>
        <fullName evidence="2">Uncharacterized protein</fullName>
    </submittedName>
</protein>
<dbReference type="EMBL" id="BJWH01000008">
    <property type="protein sequence ID" value="GEL98355.1"/>
    <property type="molecule type" value="Genomic_DNA"/>
</dbReference>
<comment type="caution">
    <text evidence="2">The sequence shown here is derived from an EMBL/GenBank/DDBJ whole genome shotgun (WGS) entry which is preliminary data.</text>
</comment>
<gene>
    <name evidence="2" type="ORF">CTE05_19020</name>
</gene>